<evidence type="ECO:0000313" key="2">
    <source>
        <dbReference type="Proteomes" id="UP000276133"/>
    </source>
</evidence>
<reference evidence="1 2" key="1">
    <citation type="journal article" date="2018" name="Sci. Rep.">
        <title>Genomic signatures of local adaptation to the degree of environmental predictability in rotifers.</title>
        <authorList>
            <person name="Franch-Gras L."/>
            <person name="Hahn C."/>
            <person name="Garcia-Roger E.M."/>
            <person name="Carmona M.J."/>
            <person name="Serra M."/>
            <person name="Gomez A."/>
        </authorList>
    </citation>
    <scope>NUCLEOTIDE SEQUENCE [LARGE SCALE GENOMIC DNA]</scope>
    <source>
        <strain evidence="1">HYR1</strain>
    </source>
</reference>
<evidence type="ECO:0000313" key="1">
    <source>
        <dbReference type="EMBL" id="RNA20030.1"/>
    </source>
</evidence>
<name>A0A3M7R944_BRAPC</name>
<accession>A0A3M7R944</accession>
<gene>
    <name evidence="1" type="ORF">BpHYR1_010053</name>
</gene>
<comment type="caution">
    <text evidence="1">The sequence shown here is derived from an EMBL/GenBank/DDBJ whole genome shotgun (WGS) entry which is preliminary data.</text>
</comment>
<dbReference type="AlphaFoldDB" id="A0A3M7R944"/>
<proteinExistence type="predicted"/>
<keyword evidence="2" id="KW-1185">Reference proteome</keyword>
<dbReference type="EMBL" id="REGN01003930">
    <property type="protein sequence ID" value="RNA20030.1"/>
    <property type="molecule type" value="Genomic_DNA"/>
</dbReference>
<protein>
    <submittedName>
        <fullName evidence="1">Uncharacterized protein</fullName>
    </submittedName>
</protein>
<organism evidence="1 2">
    <name type="scientific">Brachionus plicatilis</name>
    <name type="common">Marine rotifer</name>
    <name type="synonym">Brachionus muelleri</name>
    <dbReference type="NCBI Taxonomy" id="10195"/>
    <lineage>
        <taxon>Eukaryota</taxon>
        <taxon>Metazoa</taxon>
        <taxon>Spiralia</taxon>
        <taxon>Gnathifera</taxon>
        <taxon>Rotifera</taxon>
        <taxon>Eurotatoria</taxon>
        <taxon>Monogononta</taxon>
        <taxon>Pseudotrocha</taxon>
        <taxon>Ploima</taxon>
        <taxon>Brachionidae</taxon>
        <taxon>Brachionus</taxon>
    </lineage>
</organism>
<sequence>MVGDDWHKCNFAEFTHILQTCLVGGTKVVSFCFITEQFCMKFHNAFLGEISEGPCFSNNLADLFSSF</sequence>
<dbReference type="Proteomes" id="UP000276133">
    <property type="component" value="Unassembled WGS sequence"/>
</dbReference>